<organism evidence="2">
    <name type="scientific">marine sediment metagenome</name>
    <dbReference type="NCBI Taxonomy" id="412755"/>
    <lineage>
        <taxon>unclassified sequences</taxon>
        <taxon>metagenomes</taxon>
        <taxon>ecological metagenomes</taxon>
    </lineage>
</organism>
<keyword evidence="1" id="KW-1133">Transmembrane helix</keyword>
<reference evidence="2" key="1">
    <citation type="journal article" date="2014" name="Front. Microbiol.">
        <title>High frequency of phylogenetically diverse reductive dehalogenase-homologous genes in deep subseafloor sedimentary metagenomes.</title>
        <authorList>
            <person name="Kawai M."/>
            <person name="Futagami T."/>
            <person name="Toyoda A."/>
            <person name="Takaki Y."/>
            <person name="Nishi S."/>
            <person name="Hori S."/>
            <person name="Arai W."/>
            <person name="Tsubouchi T."/>
            <person name="Morono Y."/>
            <person name="Uchiyama I."/>
            <person name="Ito T."/>
            <person name="Fujiyama A."/>
            <person name="Inagaki F."/>
            <person name="Takami H."/>
        </authorList>
    </citation>
    <scope>NUCLEOTIDE SEQUENCE</scope>
    <source>
        <strain evidence="2">Expedition CK06-06</strain>
    </source>
</reference>
<feature type="transmembrane region" description="Helical" evidence="1">
    <location>
        <begin position="67"/>
        <end position="90"/>
    </location>
</feature>
<dbReference type="EMBL" id="BARS01004994">
    <property type="protein sequence ID" value="GAF85342.1"/>
    <property type="molecule type" value="Genomic_DNA"/>
</dbReference>
<dbReference type="AlphaFoldDB" id="X0TAX5"/>
<accession>X0TAX5</accession>
<evidence type="ECO:0000313" key="2">
    <source>
        <dbReference type="EMBL" id="GAF85342.1"/>
    </source>
</evidence>
<evidence type="ECO:0000256" key="1">
    <source>
        <dbReference type="SAM" id="Phobius"/>
    </source>
</evidence>
<keyword evidence="1" id="KW-0472">Membrane</keyword>
<protein>
    <submittedName>
        <fullName evidence="2">Uncharacterized protein</fullName>
    </submittedName>
</protein>
<keyword evidence="1" id="KW-0812">Transmembrane</keyword>
<sequence>MKIQKEIRDKLRVLTYPLVTKMIKNEKEILIDAIRTLKDLGYHLDNYQAFSMSRSGQKIVAMTKEDMWCMAPFTLASIFVLLLVTYLPFITTFLPSIFSS</sequence>
<name>X0TAX5_9ZZZZ</name>
<gene>
    <name evidence="2" type="ORF">S01H1_09770</name>
</gene>
<comment type="caution">
    <text evidence="2">The sequence shown here is derived from an EMBL/GenBank/DDBJ whole genome shotgun (WGS) entry which is preliminary data.</text>
</comment>
<proteinExistence type="predicted"/>